<dbReference type="GeneID" id="19309704"/>
<accession>S7Q0P5</accession>
<dbReference type="EMBL" id="KB469306">
    <property type="protein sequence ID" value="EPQ53338.1"/>
    <property type="molecule type" value="Genomic_DNA"/>
</dbReference>
<reference evidence="1 2" key="1">
    <citation type="journal article" date="2012" name="Science">
        <title>The Paleozoic origin of enzymatic lignin decomposition reconstructed from 31 fungal genomes.</title>
        <authorList>
            <person name="Floudas D."/>
            <person name="Binder M."/>
            <person name="Riley R."/>
            <person name="Barry K."/>
            <person name="Blanchette R.A."/>
            <person name="Henrissat B."/>
            <person name="Martinez A.T."/>
            <person name="Otillar R."/>
            <person name="Spatafora J.W."/>
            <person name="Yadav J.S."/>
            <person name="Aerts A."/>
            <person name="Benoit I."/>
            <person name="Boyd A."/>
            <person name="Carlson A."/>
            <person name="Copeland A."/>
            <person name="Coutinho P.M."/>
            <person name="de Vries R.P."/>
            <person name="Ferreira P."/>
            <person name="Findley K."/>
            <person name="Foster B."/>
            <person name="Gaskell J."/>
            <person name="Glotzer D."/>
            <person name="Gorecki P."/>
            <person name="Heitman J."/>
            <person name="Hesse C."/>
            <person name="Hori C."/>
            <person name="Igarashi K."/>
            <person name="Jurgens J.A."/>
            <person name="Kallen N."/>
            <person name="Kersten P."/>
            <person name="Kohler A."/>
            <person name="Kuees U."/>
            <person name="Kumar T.K.A."/>
            <person name="Kuo A."/>
            <person name="LaButti K."/>
            <person name="Larrondo L.F."/>
            <person name="Lindquist E."/>
            <person name="Ling A."/>
            <person name="Lombard V."/>
            <person name="Lucas S."/>
            <person name="Lundell T."/>
            <person name="Martin R."/>
            <person name="McLaughlin D.J."/>
            <person name="Morgenstern I."/>
            <person name="Morin E."/>
            <person name="Murat C."/>
            <person name="Nagy L.G."/>
            <person name="Nolan M."/>
            <person name="Ohm R.A."/>
            <person name="Patyshakuliyeva A."/>
            <person name="Rokas A."/>
            <person name="Ruiz-Duenas F.J."/>
            <person name="Sabat G."/>
            <person name="Salamov A."/>
            <person name="Samejima M."/>
            <person name="Schmutz J."/>
            <person name="Slot J.C."/>
            <person name="St John F."/>
            <person name="Stenlid J."/>
            <person name="Sun H."/>
            <person name="Sun S."/>
            <person name="Syed K."/>
            <person name="Tsang A."/>
            <person name="Wiebenga A."/>
            <person name="Young D."/>
            <person name="Pisabarro A."/>
            <person name="Eastwood D.C."/>
            <person name="Martin F."/>
            <person name="Cullen D."/>
            <person name="Grigoriev I.V."/>
            <person name="Hibbett D.S."/>
        </authorList>
    </citation>
    <scope>NUCLEOTIDE SEQUENCE [LARGE SCALE GENOMIC DNA]</scope>
    <source>
        <strain evidence="1 2">ATCC 11539</strain>
    </source>
</reference>
<dbReference type="OrthoDB" id="3066495at2759"/>
<dbReference type="KEGG" id="gtr:GLOTRDRAFT_95307"/>
<organism evidence="1 2">
    <name type="scientific">Gloeophyllum trabeum (strain ATCC 11539 / FP-39264 / Madison 617)</name>
    <name type="common">Brown rot fungus</name>
    <dbReference type="NCBI Taxonomy" id="670483"/>
    <lineage>
        <taxon>Eukaryota</taxon>
        <taxon>Fungi</taxon>
        <taxon>Dikarya</taxon>
        <taxon>Basidiomycota</taxon>
        <taxon>Agaricomycotina</taxon>
        <taxon>Agaricomycetes</taxon>
        <taxon>Gloeophyllales</taxon>
        <taxon>Gloeophyllaceae</taxon>
        <taxon>Gloeophyllum</taxon>
    </lineage>
</organism>
<keyword evidence="2" id="KW-1185">Reference proteome</keyword>
<proteinExistence type="predicted"/>
<dbReference type="Proteomes" id="UP000030669">
    <property type="component" value="Unassembled WGS sequence"/>
</dbReference>
<evidence type="ECO:0000313" key="2">
    <source>
        <dbReference type="Proteomes" id="UP000030669"/>
    </source>
</evidence>
<gene>
    <name evidence="1" type="ORF">GLOTRDRAFT_95307</name>
</gene>
<sequence length="937" mass="105903">MLAQISIELDEEVANTLRDNGVDIEIASTSTVDDCPGVGSTFGKVVDKAGQAVERLYRKAPLQSPPLVLSDFDAGVLGVISRNGAEFEVASVSTASDIPGPGRTLGKIVGGLGRVFQQICSRIGDRMGLGPHAATKHIVQYLFRPHAEWEFDPWHPYMWCQTCGYCDIMRAKDMRPSQISSFLGNMVQLSMMATDLDDGQYKLEKIKGECKRLSKYIGCSSAQSQAAAVFYVQVLRSLFPHLEPFFEEHGRGIELQQTLAQVTILQSFARMQKPILPDFRVPIDTATVDVLSCVRDYSSVEWRAAGSAIFASKSGARALSKGPPPAAMILMEAIICHFLTGTLERHEAWLAQDMESHASYFFNIFSKSRVRRWGLIYACDPDPLKRALAHRMINALLKVLDGPIAGHPRVFETLSAILTSTRFQRSINDGRAELTQEDIFSAQQWQLLPFSLSAESDHTLKAAITDLPKSIDIPLMDWIPWRILGRFMYEWGVTTNQSHEEIYQERFPCAVSLTDLHSLCSHMAEVIIQRCRDKRLEPMPYEFSLILKKDRDVFDILYKMLLSVAESGKRSKRLKAVLGTFATNEAFRVNVSLLLHGKVDLGAYYWKRKDLRPYPQNATHLWRYFDESMQRHCFLSQIALFTFRHQEDTMDPQCFDPQTEGERLVGYHRGLRWVPAAELRCRSYRYRAIIATLNDSGNPAYFVCIRTPDFGLQGVYVMNRDKLYMDENVLCMYVLAAQVLADGETPQIYWASPSWGTRLCCKMNCLCEFIESSRRASFTLSMAYIPDAVHLPEALPDIHLVNAVTLEPVTIKGGDFKVVQCPTWFHGGPRLEWTGERWYRPLQPEELCAQYVRKITRGFLRSLVNNDEWPRNALERDEEKLACVHHRESDDDAGLLVRGILARPMGASDPRSSSDDPNLFRALAESSAAIDSLVTTP</sequence>
<protein>
    <submittedName>
        <fullName evidence="1">Uncharacterized protein</fullName>
    </submittedName>
</protein>
<dbReference type="HOGENOM" id="CLU_312842_0_0_1"/>
<dbReference type="AlphaFoldDB" id="S7Q0P5"/>
<name>S7Q0P5_GLOTA</name>
<evidence type="ECO:0000313" key="1">
    <source>
        <dbReference type="EMBL" id="EPQ53338.1"/>
    </source>
</evidence>
<dbReference type="RefSeq" id="XP_007868597.1">
    <property type="nucleotide sequence ID" value="XM_007870406.1"/>
</dbReference>